<dbReference type="Pfam" id="PF12937">
    <property type="entry name" value="F-box-like"/>
    <property type="match status" value="1"/>
</dbReference>
<dbReference type="InterPro" id="IPR032675">
    <property type="entry name" value="LRR_dom_sf"/>
</dbReference>
<keyword evidence="1" id="KW-0175">Coiled coil</keyword>
<evidence type="ECO:0000313" key="4">
    <source>
        <dbReference type="Proteomes" id="UP000567179"/>
    </source>
</evidence>
<dbReference type="Gene3D" id="1.20.1280.50">
    <property type="match status" value="1"/>
</dbReference>
<dbReference type="AlphaFoldDB" id="A0A8H5B7T8"/>
<dbReference type="Gene3D" id="3.80.10.10">
    <property type="entry name" value="Ribonuclease Inhibitor"/>
    <property type="match status" value="1"/>
</dbReference>
<keyword evidence="4" id="KW-1185">Reference proteome</keyword>
<evidence type="ECO:0000313" key="3">
    <source>
        <dbReference type="EMBL" id="KAF5318195.1"/>
    </source>
</evidence>
<name>A0A8H5B7T8_9AGAR</name>
<organism evidence="3 4">
    <name type="scientific">Psilocybe cf. subviscida</name>
    <dbReference type="NCBI Taxonomy" id="2480587"/>
    <lineage>
        <taxon>Eukaryota</taxon>
        <taxon>Fungi</taxon>
        <taxon>Dikarya</taxon>
        <taxon>Basidiomycota</taxon>
        <taxon>Agaricomycotina</taxon>
        <taxon>Agaricomycetes</taxon>
        <taxon>Agaricomycetidae</taxon>
        <taxon>Agaricales</taxon>
        <taxon>Agaricineae</taxon>
        <taxon>Strophariaceae</taxon>
        <taxon>Psilocybe</taxon>
    </lineage>
</organism>
<dbReference type="Proteomes" id="UP000567179">
    <property type="component" value="Unassembled WGS sequence"/>
</dbReference>
<dbReference type="OrthoDB" id="2269034at2759"/>
<sequence length="566" mass="64293">MPICPFCHFERSDSVSRSQLPCKTSATDALCKACTSVVAIDAKIEQARQNLMDMQEERLRLLSEVNHAHDQLSERFPVEIISNIFQHCLSDLDTLSDSTNARLAGVPLRLSQVSRRWRTIAHSTPQLWAILPLYIKESQEPSLQAIHDAVREWLSRSGESNPLAIILDINSKIDLRTERSLPIFTTLKNYAGRVRHFHIKAAAPVLRHLCQLGSKMSTLRISYVKERWTRVRPYYHLDTGCGTLEPEHFYIDGTAWTNFHISLSRLTHLEARQMLFSHMFTILRDAPHLVSCNLACPMDHREPLHPPEPLVKSTMRHLYLHDHMHTNSSVFVLAVFIFPSLQSLGLESSIVYPIPLTDVINHIRRSGSQLEELFLHGLSPDDLMRPSSLAELIGPVTGRSLRYLDVAGNQGWDKMEVCLQVASIVETASAYLSNLRTLRLYATVRGWPHVLQKLLSTSSTITSVSEQPLSAMLCFKTLPTPIHEETRDHELDAIYDDNSPLTATELRDMMSTMKHHLIKVSMSYHPGPWPSYCSEDLANATDITEEVLVTLGRLLHDSRRKQCELK</sequence>
<dbReference type="SUPFAM" id="SSF52047">
    <property type="entry name" value="RNI-like"/>
    <property type="match status" value="1"/>
</dbReference>
<dbReference type="InterPro" id="IPR001810">
    <property type="entry name" value="F-box_dom"/>
</dbReference>
<protein>
    <recommendedName>
        <fullName evidence="2">F-box domain-containing protein</fullName>
    </recommendedName>
</protein>
<accession>A0A8H5B7T8</accession>
<dbReference type="EMBL" id="JAACJJ010000031">
    <property type="protein sequence ID" value="KAF5318195.1"/>
    <property type="molecule type" value="Genomic_DNA"/>
</dbReference>
<comment type="caution">
    <text evidence="3">The sequence shown here is derived from an EMBL/GenBank/DDBJ whole genome shotgun (WGS) entry which is preliminary data.</text>
</comment>
<evidence type="ECO:0000259" key="2">
    <source>
        <dbReference type="Pfam" id="PF12937"/>
    </source>
</evidence>
<gene>
    <name evidence="3" type="ORF">D9619_012156</name>
</gene>
<reference evidence="3 4" key="1">
    <citation type="journal article" date="2020" name="ISME J.">
        <title>Uncovering the hidden diversity of litter-decomposition mechanisms in mushroom-forming fungi.</title>
        <authorList>
            <person name="Floudas D."/>
            <person name="Bentzer J."/>
            <person name="Ahren D."/>
            <person name="Johansson T."/>
            <person name="Persson P."/>
            <person name="Tunlid A."/>
        </authorList>
    </citation>
    <scope>NUCLEOTIDE SEQUENCE [LARGE SCALE GENOMIC DNA]</scope>
    <source>
        <strain evidence="3 4">CBS 101986</strain>
    </source>
</reference>
<feature type="domain" description="F-box" evidence="2">
    <location>
        <begin position="77"/>
        <end position="129"/>
    </location>
</feature>
<proteinExistence type="predicted"/>
<evidence type="ECO:0000256" key="1">
    <source>
        <dbReference type="SAM" id="Coils"/>
    </source>
</evidence>
<feature type="coiled-coil region" evidence="1">
    <location>
        <begin position="37"/>
        <end position="64"/>
    </location>
</feature>